<evidence type="ECO:0000313" key="2">
    <source>
        <dbReference type="Proteomes" id="UP001239111"/>
    </source>
</evidence>
<dbReference type="Proteomes" id="UP001239111">
    <property type="component" value="Chromosome 1"/>
</dbReference>
<accession>A0ACC2PSE7</accession>
<reference evidence="1" key="1">
    <citation type="submission" date="2023-04" db="EMBL/GenBank/DDBJ databases">
        <title>A chromosome-level genome assembly of the parasitoid wasp Eretmocerus hayati.</title>
        <authorList>
            <person name="Zhong Y."/>
            <person name="Liu S."/>
            <person name="Liu Y."/>
        </authorList>
    </citation>
    <scope>NUCLEOTIDE SEQUENCE</scope>
    <source>
        <strain evidence="1">ZJU_SS_LIU_2023</strain>
    </source>
</reference>
<gene>
    <name evidence="1" type="ORF">QAD02_021711</name>
</gene>
<evidence type="ECO:0000313" key="1">
    <source>
        <dbReference type="EMBL" id="KAJ8685918.1"/>
    </source>
</evidence>
<organism evidence="1 2">
    <name type="scientific">Eretmocerus hayati</name>
    <dbReference type="NCBI Taxonomy" id="131215"/>
    <lineage>
        <taxon>Eukaryota</taxon>
        <taxon>Metazoa</taxon>
        <taxon>Ecdysozoa</taxon>
        <taxon>Arthropoda</taxon>
        <taxon>Hexapoda</taxon>
        <taxon>Insecta</taxon>
        <taxon>Pterygota</taxon>
        <taxon>Neoptera</taxon>
        <taxon>Endopterygota</taxon>
        <taxon>Hymenoptera</taxon>
        <taxon>Apocrita</taxon>
        <taxon>Proctotrupomorpha</taxon>
        <taxon>Chalcidoidea</taxon>
        <taxon>Aphelinidae</taxon>
        <taxon>Aphelininae</taxon>
        <taxon>Eretmocerus</taxon>
    </lineage>
</organism>
<name>A0ACC2PSE7_9HYME</name>
<comment type="caution">
    <text evidence="1">The sequence shown here is derived from an EMBL/GenBank/DDBJ whole genome shotgun (WGS) entry which is preliminary data.</text>
</comment>
<keyword evidence="2" id="KW-1185">Reference proteome</keyword>
<dbReference type="EMBL" id="CM056741">
    <property type="protein sequence ID" value="KAJ8685918.1"/>
    <property type="molecule type" value="Genomic_DNA"/>
</dbReference>
<protein>
    <submittedName>
        <fullName evidence="1">Uncharacterized protein</fullName>
    </submittedName>
</protein>
<proteinExistence type="predicted"/>
<sequence>MTEAKRKKFDNDGDIQSLHVNVISGYRIVDLLVLARNLKCWKCQTILSLEDIVSEKLLGLHSIFNVKFHQCSVLTSVPTGSTNGRFAFSIVLGSIHSGAGCVALNKILACADIPGLSAYTQEI</sequence>